<feature type="domain" description="Toxin VasX N-terminal region" evidence="7">
    <location>
        <begin position="901"/>
        <end position="1028"/>
    </location>
</feature>
<dbReference type="Gene3D" id="2.30.110.50">
    <property type="match status" value="1"/>
</dbReference>
<keyword evidence="3" id="KW-0812">Transmembrane</keyword>
<dbReference type="InterPro" id="IPR018769">
    <property type="entry name" value="VgrG2_DUF2345"/>
</dbReference>
<evidence type="ECO:0000313" key="8">
    <source>
        <dbReference type="EMBL" id="MCE7509447.1"/>
    </source>
</evidence>
<dbReference type="Gene3D" id="2.40.50.230">
    <property type="entry name" value="Gp5 N-terminal domain"/>
    <property type="match status" value="1"/>
</dbReference>
<reference evidence="8" key="1">
    <citation type="submission" date="2022-01" db="EMBL/GenBank/DDBJ databases">
        <authorList>
            <person name="Karlyshev A.V."/>
            <person name="Jaspars M."/>
        </authorList>
    </citation>
    <scope>NUCLEOTIDE SEQUENCE</scope>
    <source>
        <strain evidence="8">AGSA3-2</strain>
    </source>
</reference>
<gene>
    <name evidence="8" type="primary">vgrG</name>
    <name evidence="8" type="ORF">LZG35_12420</name>
</gene>
<dbReference type="Pfam" id="PF04717">
    <property type="entry name" value="Phage_base_V"/>
    <property type="match status" value="1"/>
</dbReference>
<protein>
    <submittedName>
        <fullName evidence="8">Type VI secretion system tip protein VgrG</fullName>
    </submittedName>
</protein>
<evidence type="ECO:0000313" key="9">
    <source>
        <dbReference type="Proteomes" id="UP001107961"/>
    </source>
</evidence>
<keyword evidence="3" id="KW-0472">Membrane</keyword>
<feature type="domain" description="DUF2345" evidence="5">
    <location>
        <begin position="689"/>
        <end position="838"/>
    </location>
</feature>
<dbReference type="NCBIfam" id="TIGR03361">
    <property type="entry name" value="VI_Rhs_Vgr"/>
    <property type="match status" value="1"/>
</dbReference>
<proteinExistence type="inferred from homology"/>
<evidence type="ECO:0000259" key="7">
    <source>
        <dbReference type="Pfam" id="PF20249"/>
    </source>
</evidence>
<evidence type="ECO:0000256" key="2">
    <source>
        <dbReference type="SAM" id="MobiDB-lite"/>
    </source>
</evidence>
<evidence type="ECO:0000259" key="6">
    <source>
        <dbReference type="Pfam" id="PF13296"/>
    </source>
</evidence>
<dbReference type="Gene3D" id="4.10.220.110">
    <property type="match status" value="1"/>
</dbReference>
<comment type="similarity">
    <text evidence="1">Belongs to the VgrG protein family.</text>
</comment>
<keyword evidence="3" id="KW-1133">Transmembrane helix</keyword>
<dbReference type="InterPro" id="IPR017847">
    <property type="entry name" value="T6SS_RhsGE_Vgr_subset"/>
</dbReference>
<dbReference type="Pfam" id="PF13296">
    <property type="entry name" value="T6SS_Vgr"/>
    <property type="match status" value="1"/>
</dbReference>
<dbReference type="InterPro" id="IPR028244">
    <property type="entry name" value="T6SS_Rhs_Vgr_dom"/>
</dbReference>
<dbReference type="RefSeq" id="WP_233925887.1">
    <property type="nucleotide sequence ID" value="NZ_JAJVKT010000014.1"/>
</dbReference>
<feature type="domain" description="Putative type VI secretion system Rhs element associated Vgr" evidence="6">
    <location>
        <begin position="535"/>
        <end position="640"/>
    </location>
</feature>
<feature type="region of interest" description="Disordered" evidence="2">
    <location>
        <begin position="505"/>
        <end position="533"/>
    </location>
</feature>
<dbReference type="NCBIfam" id="NF041559">
    <property type="entry name" value="BTH_I2691_fam"/>
    <property type="match status" value="1"/>
</dbReference>
<dbReference type="Pfam" id="PF05954">
    <property type="entry name" value="Phage_GPD"/>
    <property type="match status" value="1"/>
</dbReference>
<feature type="transmembrane region" description="Helical" evidence="3">
    <location>
        <begin position="1656"/>
        <end position="1678"/>
    </location>
</feature>
<dbReference type="InterPro" id="IPR037026">
    <property type="entry name" value="Vgr_OB-fold_dom_sf"/>
</dbReference>
<dbReference type="InterPro" id="IPR006531">
    <property type="entry name" value="Gp5/Vgr_OB"/>
</dbReference>
<dbReference type="NCBIfam" id="TIGR01646">
    <property type="entry name" value="vgr_GE"/>
    <property type="match status" value="1"/>
</dbReference>
<feature type="region of interest" description="Disordered" evidence="2">
    <location>
        <begin position="668"/>
        <end position="692"/>
    </location>
</feature>
<accession>A0A9Q3ZHR5</accession>
<feature type="domain" description="Gp5/Type VI secretion system Vgr protein OB-fold" evidence="4">
    <location>
        <begin position="448"/>
        <end position="496"/>
    </location>
</feature>
<dbReference type="CDD" id="cd20707">
    <property type="entry name" value="MIX_III"/>
    <property type="match status" value="1"/>
</dbReference>
<comment type="caution">
    <text evidence="8">The sequence shown here is derived from an EMBL/GenBank/DDBJ whole genome shotgun (WGS) entry which is preliminary data.</text>
</comment>
<dbReference type="InterPro" id="IPR046864">
    <property type="entry name" value="VasX_N"/>
</dbReference>
<dbReference type="Proteomes" id="UP001107961">
    <property type="component" value="Unassembled WGS sequence"/>
</dbReference>
<dbReference type="InterPro" id="IPR048126">
    <property type="entry name" value="Toxin_VasX"/>
</dbReference>
<dbReference type="SUPFAM" id="SSF69255">
    <property type="entry name" value="gp5 N-terminal domain-like"/>
    <property type="match status" value="1"/>
</dbReference>
<feature type="region of interest" description="Disordered" evidence="2">
    <location>
        <begin position="425"/>
        <end position="450"/>
    </location>
</feature>
<organism evidence="8 9">
    <name type="scientific">Alloalcanivorax xenomutans</name>
    <dbReference type="NCBI Taxonomy" id="1094342"/>
    <lineage>
        <taxon>Bacteria</taxon>
        <taxon>Pseudomonadati</taxon>
        <taxon>Pseudomonadota</taxon>
        <taxon>Gammaproteobacteria</taxon>
        <taxon>Oceanospirillales</taxon>
        <taxon>Alcanivoracaceae</taxon>
        <taxon>Alloalcanivorax</taxon>
    </lineage>
</organism>
<evidence type="ECO:0000256" key="3">
    <source>
        <dbReference type="SAM" id="Phobius"/>
    </source>
</evidence>
<dbReference type="Gene3D" id="3.55.50.10">
    <property type="entry name" value="Baseplate protein-like domains"/>
    <property type="match status" value="1"/>
</dbReference>
<dbReference type="InterPro" id="IPR006533">
    <property type="entry name" value="T6SS_Vgr_RhsGE"/>
</dbReference>
<feature type="transmembrane region" description="Helical" evidence="3">
    <location>
        <begin position="1620"/>
        <end position="1636"/>
    </location>
</feature>
<evidence type="ECO:0000259" key="5">
    <source>
        <dbReference type="Pfam" id="PF10106"/>
    </source>
</evidence>
<dbReference type="Pfam" id="PF10106">
    <property type="entry name" value="DUF2345"/>
    <property type="match status" value="1"/>
</dbReference>
<dbReference type="EMBL" id="JAJVKT010000014">
    <property type="protein sequence ID" value="MCE7509447.1"/>
    <property type="molecule type" value="Genomic_DNA"/>
</dbReference>
<name>A0A9Q3ZHR5_9GAMM</name>
<sequence length="1778" mass="192341">MIDAQSLARDLLASLANPLQDQRLIELDAPVDGLVVERFRGREELCGDYRFQLQCFISGSDRRDDGFLDALIGQPLTLSLRRADGGWRRWHGVCVDGHHFVDMDGLPRCELTVAPWTWWLEQRLNSLVFPQCTVREVLEQVFAEYPDGAVRFDLMDPLPRRPMITQYRESDWHFVRRLMAECALAWRFEHRQDEGEGNSGAPVTLVIFDRHARHPDAAPLHFHNDLSEEGRAAITRFTDGTRLTPNAVQVASWHSGKVRTVTGRAEEADPDGLPVREVYWHHQDARFDGADQAEQSARHHLDALRVLRRVHRGEGRSRTLAAGEAFTLSGHPRCDQGPYLALAVEHAAVNNLAHAGELLGDDTLKAGQYRNTFLAVPATTPVAPLYRPKPTVGGPLVARVVGMPGDAVTSNRDHQVRIQYAWQRGTAPNPGSLDDTGGQHPGHAPGDHSSGIWVPVAEALAGPNWGGNFLPRVDSEVLVEFRQGDIDQPVVIGQLYNGEVKPPFGVAREDGTNHAGTVSGLQTREHDGQGDHSPTLQRLLLDDTPKQVSVRLETSLARSGLGLGYLVDYSVTPGPTRRGALRGQGWELATQAWTTVRAGRGLLISASAKAKGQGTQMEMNEAVAQLKGAERTAQALHDAATAAGAPGLAGNAAQTAFREALDPQVDGRYTAPVAGQSPFKPRPGSREDSNQPVETFADPKLVLESPDHIVLNSDKSAAAMAGEHLHITTQSDGHISAGDNLALASGGSAGLYSHKGPLKIISENGPVSLQANGGPLELLADQAITASSSEGKVSVLAKEKITLQSGQTEIVLDGANITFRCPGTFTVKGSIKSLEGGQSGNTSLPALPAGLFSFAPLAKKVAGLAPSLTAKAPLAPQRLADVEWEDEEEETTEQEMMETLTLTILPVRHAVATGALAEHAPQLPKQLVPPTSLSQSRETLRLLRAGYLYVLLDRGGRKEWQHYQVKPNGDLTRFEGEAPKAPAQPEPVTPNTLAVEIEKAETVERSWWLFTPDPLTDARKADYEENADDYTAKGYWQTFSPKEWAEGQTSQLDTLHGEQIGNAVTEACLDGNPALQQALTQDPFAPAWLADDQGLIQYANVGVLKGTLTTVTQAVSTHGAVLALNDALGAAQTLNTWRNAALDPLHDWLQEEDEHGVSNDWKVQIQQQIEQLHEGYAGKKAAGTVQRESLRWEAGHGSVEHQLHRLEEEERQRRHVHGDRVFEEKYAAQFARRRERIKQGHQDTVDAARNAEYSPAQQNAYREEFEQDYLSRLNTGEMDQVQTAFLQHSAEAETEMNRRAPEQIAVLQSDYLQGALQAYDKADEENGARFTATLGLAVDGLVGCESGRSVIDGWWAQGPSGDPANLCWRAMAYNHQALEDNLIEMAKALEGQVDTEGEGPNWVAIGALQVVQSATQQFEKLDTAISSLEGSGVAVSGVLAWQAGLLRNLFGSGHPGKGESALYRLLGTASRAQLGRYAFDAELHKQLSRAAVHPVARTAPRLVEKLVRESEVVRQSATGAARNAQAGLDSFITQPKASEVRYGRALSVLIAAEVLMLAFKAESVGAKDQRFYMEAMAAVMAGAACGAEMMASAAESAAQRAAAVGNSAEGARILQGSRKLWAASMGTVGGVVLAAYDFGDFWGARKSGQGTLATAYLARGLAGLGLGLASSLLAIATAKPFFEHVAKTSTNRAAVVSAGFFADLSIKLGTKGAQQLLTRVLVGSNAVFWGATGVWYLVTPDALEAWCDKSVFRKNNGTGYDDLDTELSELWMSVAEVT</sequence>
<dbReference type="Pfam" id="PF20249">
    <property type="entry name" value="VasX_N"/>
    <property type="match status" value="1"/>
</dbReference>
<evidence type="ECO:0000256" key="1">
    <source>
        <dbReference type="ARBA" id="ARBA00005558"/>
    </source>
</evidence>
<dbReference type="SUPFAM" id="SSF69279">
    <property type="entry name" value="Phage tail proteins"/>
    <property type="match status" value="2"/>
</dbReference>
<evidence type="ECO:0000259" key="4">
    <source>
        <dbReference type="Pfam" id="PF04717"/>
    </source>
</evidence>
<keyword evidence="9" id="KW-1185">Reference proteome</keyword>